<dbReference type="PANTHER" id="PTHR24276:SF96">
    <property type="entry name" value="PEPTIDASE S1 DOMAIN-CONTAINING PROTEIN"/>
    <property type="match status" value="1"/>
</dbReference>
<feature type="chain" id="PRO_5046854370" description="Peptidase S1 domain-containing protein" evidence="4">
    <location>
        <begin position="24"/>
        <end position="316"/>
    </location>
</feature>
<keyword evidence="4" id="KW-0732">Signal</keyword>
<evidence type="ECO:0000256" key="1">
    <source>
        <dbReference type="ARBA" id="ARBA00007664"/>
    </source>
</evidence>
<reference evidence="6 7" key="1">
    <citation type="journal article" date="2024" name="Microbiol. Resour. Announc.">
        <title>Genome annotations for the ascomycete fungi Trichoderma harzianum, Trichoderma aggressivum, and Purpureocillium lilacinum.</title>
        <authorList>
            <person name="Beijen E.P.W."/>
            <person name="Ohm R.A."/>
        </authorList>
    </citation>
    <scope>NUCLEOTIDE SEQUENCE [LARGE SCALE GENOMIC DNA]</scope>
    <source>
        <strain evidence="6 7">CBS 150709</strain>
    </source>
</reference>
<evidence type="ECO:0000256" key="3">
    <source>
        <dbReference type="RuleBase" id="RU363034"/>
    </source>
</evidence>
<dbReference type="PRINTS" id="PR00722">
    <property type="entry name" value="CHYMOTRYPSIN"/>
</dbReference>
<feature type="signal peptide" evidence="4">
    <location>
        <begin position="1"/>
        <end position="23"/>
    </location>
</feature>
<dbReference type="SMART" id="SM00020">
    <property type="entry name" value="Tryp_SPc"/>
    <property type="match status" value="1"/>
</dbReference>
<organism evidence="6 7">
    <name type="scientific">Purpureocillium lilacinum</name>
    <name type="common">Paecilomyces lilacinus</name>
    <dbReference type="NCBI Taxonomy" id="33203"/>
    <lineage>
        <taxon>Eukaryota</taxon>
        <taxon>Fungi</taxon>
        <taxon>Dikarya</taxon>
        <taxon>Ascomycota</taxon>
        <taxon>Pezizomycotina</taxon>
        <taxon>Sordariomycetes</taxon>
        <taxon>Hypocreomycetidae</taxon>
        <taxon>Hypocreales</taxon>
        <taxon>Ophiocordycipitaceae</taxon>
        <taxon>Purpureocillium</taxon>
    </lineage>
</organism>
<dbReference type="InterPro" id="IPR009003">
    <property type="entry name" value="Peptidase_S1_PA"/>
</dbReference>
<comment type="caution">
    <text evidence="6">The sequence shown here is derived from an EMBL/GenBank/DDBJ whole genome shotgun (WGS) entry which is preliminary data.</text>
</comment>
<comment type="similarity">
    <text evidence="1">Belongs to the peptidase S1 family.</text>
</comment>
<evidence type="ECO:0000259" key="5">
    <source>
        <dbReference type="PROSITE" id="PS50240"/>
    </source>
</evidence>
<dbReference type="InterPro" id="IPR043504">
    <property type="entry name" value="Peptidase_S1_PA_chymotrypsin"/>
</dbReference>
<protein>
    <recommendedName>
        <fullName evidence="5">Peptidase S1 domain-containing protein</fullName>
    </recommendedName>
</protein>
<dbReference type="Pfam" id="PF00089">
    <property type="entry name" value="Trypsin"/>
    <property type="match status" value="2"/>
</dbReference>
<keyword evidence="3" id="KW-0645">Protease</keyword>
<keyword evidence="3" id="KW-0720">Serine protease</keyword>
<dbReference type="InterPro" id="IPR018114">
    <property type="entry name" value="TRYPSIN_HIS"/>
</dbReference>
<dbReference type="PANTHER" id="PTHR24276">
    <property type="entry name" value="POLYSERASE-RELATED"/>
    <property type="match status" value="1"/>
</dbReference>
<proteinExistence type="inferred from homology"/>
<dbReference type="Gene3D" id="2.40.10.10">
    <property type="entry name" value="Trypsin-like serine proteases"/>
    <property type="match status" value="1"/>
</dbReference>
<dbReference type="EMBL" id="JAWRVI010000001">
    <property type="protein sequence ID" value="KAK4095595.1"/>
    <property type="molecule type" value="Genomic_DNA"/>
</dbReference>
<dbReference type="InterPro" id="IPR050430">
    <property type="entry name" value="Peptidase_S1"/>
</dbReference>
<gene>
    <name evidence="6" type="ORF">Purlil1_391</name>
</gene>
<dbReference type="InterPro" id="IPR001254">
    <property type="entry name" value="Trypsin_dom"/>
</dbReference>
<keyword evidence="2" id="KW-1015">Disulfide bond</keyword>
<sequence>MMPFANLFAVMILAAQTARTMQANPVARVVGGHPADEGAWPFIVSLELGRGNNVCGGSLIAPDLVLTAAHCTYGHAASAFQVVAGTTDLTNGGQRVGVRSITHCPDFNLETLANDCALMKLSPAFKLGPNLQVAKLPDATTCGQPLQAGHKVLVAGWGRTGSSPGGTGEFPGAPGDDYLSGQLDGLSVVPGRMFRRQGSPTKLQEVMMEVVDIGECQKSLGGAVSQQQICALGQPGDSCKGDSGGPLVSASTKVLVGIVSWGAAHMQCGQAPGVYTAVCSYLSWITGQMRGTVGGAGTVGPVSGPCDDRNTIIGSR</sequence>
<keyword evidence="3" id="KW-0378">Hydrolase</keyword>
<dbReference type="PROSITE" id="PS00135">
    <property type="entry name" value="TRYPSIN_SER"/>
    <property type="match status" value="1"/>
</dbReference>
<feature type="domain" description="Peptidase S1" evidence="5">
    <location>
        <begin position="29"/>
        <end position="290"/>
    </location>
</feature>
<dbReference type="PROSITE" id="PS50240">
    <property type="entry name" value="TRYPSIN_DOM"/>
    <property type="match status" value="1"/>
</dbReference>
<name>A0ABR0CH89_PURLI</name>
<accession>A0ABR0CH89</accession>
<dbReference type="InterPro" id="IPR033116">
    <property type="entry name" value="TRYPSIN_SER"/>
</dbReference>
<evidence type="ECO:0000256" key="2">
    <source>
        <dbReference type="ARBA" id="ARBA00023157"/>
    </source>
</evidence>
<evidence type="ECO:0000313" key="7">
    <source>
        <dbReference type="Proteomes" id="UP001287286"/>
    </source>
</evidence>
<dbReference type="Proteomes" id="UP001287286">
    <property type="component" value="Unassembled WGS sequence"/>
</dbReference>
<keyword evidence="7" id="KW-1185">Reference proteome</keyword>
<dbReference type="PROSITE" id="PS00134">
    <property type="entry name" value="TRYPSIN_HIS"/>
    <property type="match status" value="1"/>
</dbReference>
<dbReference type="InterPro" id="IPR001314">
    <property type="entry name" value="Peptidase_S1A"/>
</dbReference>
<dbReference type="SUPFAM" id="SSF50494">
    <property type="entry name" value="Trypsin-like serine proteases"/>
    <property type="match status" value="1"/>
</dbReference>
<evidence type="ECO:0000256" key="4">
    <source>
        <dbReference type="SAM" id="SignalP"/>
    </source>
</evidence>
<dbReference type="CDD" id="cd00190">
    <property type="entry name" value="Tryp_SPc"/>
    <property type="match status" value="1"/>
</dbReference>
<evidence type="ECO:0000313" key="6">
    <source>
        <dbReference type="EMBL" id="KAK4095595.1"/>
    </source>
</evidence>